<accession>A0A399SKS8</accession>
<proteinExistence type="predicted"/>
<gene>
    <name evidence="2" type="ORF">DZF93_01815</name>
</gene>
<organism evidence="2 3">
    <name type="scientific">Clavibacter michiganensis subsp. insidiosus</name>
    <dbReference type="NCBI Taxonomy" id="33014"/>
    <lineage>
        <taxon>Bacteria</taxon>
        <taxon>Bacillati</taxon>
        <taxon>Actinomycetota</taxon>
        <taxon>Actinomycetes</taxon>
        <taxon>Micrococcales</taxon>
        <taxon>Microbacteriaceae</taxon>
        <taxon>Clavibacter</taxon>
    </lineage>
</organism>
<protein>
    <submittedName>
        <fullName evidence="2">Uncharacterized protein</fullName>
    </submittedName>
</protein>
<reference evidence="2 3" key="1">
    <citation type="submission" date="2018-08" db="EMBL/GenBank/DDBJ databases">
        <title>Genome Sequence of Clavibacter michiganensis Subspecies type strains, and the Atypical Peach-Colored Strains Isolated from Tomato.</title>
        <authorList>
            <person name="Osdaghi E."/>
            <person name="Portier P."/>
            <person name="Briand M."/>
            <person name="Jacques M.-A."/>
        </authorList>
    </citation>
    <scope>NUCLEOTIDE SEQUENCE [LARGE SCALE GENOMIC DNA]</scope>
    <source>
        <strain evidence="2 3">CFBP 6488</strain>
    </source>
</reference>
<dbReference type="Proteomes" id="UP000266634">
    <property type="component" value="Unassembled WGS sequence"/>
</dbReference>
<evidence type="ECO:0000313" key="3">
    <source>
        <dbReference type="Proteomes" id="UP000266634"/>
    </source>
</evidence>
<dbReference type="AlphaFoldDB" id="A0A399SKS8"/>
<dbReference type="Pfam" id="PF18895">
    <property type="entry name" value="T4SS_pilin"/>
    <property type="match status" value="1"/>
</dbReference>
<dbReference type="EMBL" id="QWEA01000026">
    <property type="protein sequence ID" value="RIJ44716.1"/>
    <property type="molecule type" value="Genomic_DNA"/>
</dbReference>
<dbReference type="InterPro" id="IPR043993">
    <property type="entry name" value="T4SS_pilin"/>
</dbReference>
<feature type="transmembrane region" description="Helical" evidence="1">
    <location>
        <begin position="104"/>
        <end position="126"/>
    </location>
</feature>
<keyword evidence="1" id="KW-0812">Transmembrane</keyword>
<evidence type="ECO:0000313" key="2">
    <source>
        <dbReference type="EMBL" id="RIJ44716.1"/>
    </source>
</evidence>
<evidence type="ECO:0000256" key="1">
    <source>
        <dbReference type="SAM" id="Phobius"/>
    </source>
</evidence>
<name>A0A399SKS8_9MICO</name>
<sequence length="128" mass="13260">MSTLHLIADHFTAVTAGTMPNPLDHIRILAAGGIPNPLDNIVPDFTIFGTKFNQLWQKIIAGIWGLGLIASVLALMLGLTRMAMSGGASGNPQKYQDAKGGTQVSGIAFGVLAALGVVVGAVLFFVSL</sequence>
<dbReference type="OrthoDB" id="4557964at2"/>
<feature type="transmembrane region" description="Helical" evidence="1">
    <location>
        <begin position="59"/>
        <end position="84"/>
    </location>
</feature>
<keyword evidence="1" id="KW-0472">Membrane</keyword>
<comment type="caution">
    <text evidence="2">The sequence shown here is derived from an EMBL/GenBank/DDBJ whole genome shotgun (WGS) entry which is preliminary data.</text>
</comment>
<keyword evidence="1" id="KW-1133">Transmembrane helix</keyword>
<dbReference type="RefSeq" id="WP_052663284.1">
    <property type="nucleotide sequence ID" value="NZ_CP011044.1"/>
</dbReference>